<dbReference type="SUPFAM" id="SSF69047">
    <property type="entry name" value="Hypothetical protein YjbJ"/>
    <property type="match status" value="1"/>
</dbReference>
<feature type="compositionally biased region" description="Basic and acidic residues" evidence="2">
    <location>
        <begin position="35"/>
        <end position="55"/>
    </location>
</feature>
<comment type="caution">
    <text evidence="4">The sequence shown here is derived from an EMBL/GenBank/DDBJ whole genome shotgun (WGS) entry which is preliminary data.</text>
</comment>
<sequence>MAGPKEQQAKGNWKQLKGKIKEAWGVLTDDDLDRYEGKRDQLEGHIQEKTGESREKIRKKLDRMSTRR</sequence>
<dbReference type="RefSeq" id="WP_098076575.1">
    <property type="nucleotide sequence ID" value="NZ_PDEQ01000006.1"/>
</dbReference>
<dbReference type="OrthoDB" id="9796058at2"/>
<evidence type="ECO:0000313" key="5">
    <source>
        <dbReference type="Proteomes" id="UP000220102"/>
    </source>
</evidence>
<dbReference type="Proteomes" id="UP000220102">
    <property type="component" value="Unassembled WGS sequence"/>
</dbReference>
<dbReference type="Gene3D" id="1.10.1470.10">
    <property type="entry name" value="YjbJ"/>
    <property type="match status" value="1"/>
</dbReference>
<dbReference type="InterPro" id="IPR008462">
    <property type="entry name" value="CsbD"/>
</dbReference>
<gene>
    <name evidence="4" type="ORF">CRI94_11900</name>
</gene>
<evidence type="ECO:0000256" key="1">
    <source>
        <dbReference type="ARBA" id="ARBA00009129"/>
    </source>
</evidence>
<evidence type="ECO:0000259" key="3">
    <source>
        <dbReference type="Pfam" id="PF05532"/>
    </source>
</evidence>
<name>A0A2A8CWG6_9BACT</name>
<protein>
    <recommendedName>
        <fullName evidence="3">CsbD-like domain-containing protein</fullName>
    </recommendedName>
</protein>
<proteinExistence type="inferred from homology"/>
<dbReference type="PANTHER" id="PTHR34977:SF1">
    <property type="entry name" value="UPF0337 PROTEIN YJBJ"/>
    <property type="match status" value="1"/>
</dbReference>
<evidence type="ECO:0000256" key="2">
    <source>
        <dbReference type="SAM" id="MobiDB-lite"/>
    </source>
</evidence>
<dbReference type="PIRSF" id="PIRSF039008">
    <property type="entry name" value="YjbJ"/>
    <property type="match status" value="1"/>
</dbReference>
<dbReference type="AlphaFoldDB" id="A0A2A8CWG6"/>
<dbReference type="PANTHER" id="PTHR34977">
    <property type="entry name" value="UPF0337 PROTEIN YJBJ"/>
    <property type="match status" value="1"/>
</dbReference>
<feature type="domain" description="CsbD-like" evidence="3">
    <location>
        <begin position="8"/>
        <end position="59"/>
    </location>
</feature>
<organism evidence="4 5">
    <name type="scientific">Longibacter salinarum</name>
    <dbReference type="NCBI Taxonomy" id="1850348"/>
    <lineage>
        <taxon>Bacteria</taxon>
        <taxon>Pseudomonadati</taxon>
        <taxon>Rhodothermota</taxon>
        <taxon>Rhodothermia</taxon>
        <taxon>Rhodothermales</taxon>
        <taxon>Salisaetaceae</taxon>
        <taxon>Longibacter</taxon>
    </lineage>
</organism>
<keyword evidence="5" id="KW-1185">Reference proteome</keyword>
<feature type="region of interest" description="Disordered" evidence="2">
    <location>
        <begin position="35"/>
        <end position="68"/>
    </location>
</feature>
<accession>A0A2A8CWG6</accession>
<evidence type="ECO:0000313" key="4">
    <source>
        <dbReference type="EMBL" id="PEN12963.1"/>
    </source>
</evidence>
<comment type="similarity">
    <text evidence="1">Belongs to the UPF0337 (CsbD) family.</text>
</comment>
<dbReference type="InterPro" id="IPR026042">
    <property type="entry name" value="YjbJ"/>
</dbReference>
<dbReference type="InterPro" id="IPR050423">
    <property type="entry name" value="UPF0337_stress_rsp"/>
</dbReference>
<reference evidence="4 5" key="1">
    <citation type="submission" date="2017-10" db="EMBL/GenBank/DDBJ databases">
        <title>Draft genome of Longibacter Salinarum.</title>
        <authorList>
            <person name="Goh K.M."/>
            <person name="Shamsir M.S."/>
            <person name="Lim S.W."/>
        </authorList>
    </citation>
    <scope>NUCLEOTIDE SEQUENCE [LARGE SCALE GENOMIC DNA]</scope>
    <source>
        <strain evidence="4 5">KCTC 52045</strain>
    </source>
</reference>
<dbReference type="InterPro" id="IPR036629">
    <property type="entry name" value="YjbJ_sf"/>
</dbReference>
<dbReference type="EMBL" id="PDEQ01000006">
    <property type="protein sequence ID" value="PEN12963.1"/>
    <property type="molecule type" value="Genomic_DNA"/>
</dbReference>
<dbReference type="Pfam" id="PF05532">
    <property type="entry name" value="CsbD"/>
    <property type="match status" value="1"/>
</dbReference>